<keyword evidence="1" id="KW-1133">Transmembrane helix</keyword>
<protein>
    <submittedName>
        <fullName evidence="2">Uncharacterized protein</fullName>
    </submittedName>
</protein>
<accession>A0ABY9BNS2</accession>
<evidence type="ECO:0000256" key="1">
    <source>
        <dbReference type="SAM" id="Phobius"/>
    </source>
</evidence>
<evidence type="ECO:0000313" key="2">
    <source>
        <dbReference type="EMBL" id="WJZ84573.1"/>
    </source>
</evidence>
<evidence type="ECO:0000313" key="3">
    <source>
        <dbReference type="Proteomes" id="UP001227230"/>
    </source>
</evidence>
<feature type="transmembrane region" description="Helical" evidence="1">
    <location>
        <begin position="31"/>
        <end position="49"/>
    </location>
</feature>
<sequence>MWNKLRVTGFGEKVKIMTQRIMNIPSASSSLVVYVLLDVAPMLAMMIVMEDWPKITTNRVFKRNIAANTRINWIQLMVSMLMVKNSYADPEEYSDEDYSSFQRPKVVIEGKPEKTLKAKRIMGL</sequence>
<gene>
    <name evidence="2" type="ORF">VitviT2T_004173</name>
</gene>
<keyword evidence="1" id="KW-0472">Membrane</keyword>
<dbReference type="EMBL" id="CP126650">
    <property type="protein sequence ID" value="WJZ84573.1"/>
    <property type="molecule type" value="Genomic_DNA"/>
</dbReference>
<keyword evidence="3" id="KW-1185">Reference proteome</keyword>
<proteinExistence type="predicted"/>
<organism evidence="2 3">
    <name type="scientific">Vitis vinifera</name>
    <name type="common">Grape</name>
    <dbReference type="NCBI Taxonomy" id="29760"/>
    <lineage>
        <taxon>Eukaryota</taxon>
        <taxon>Viridiplantae</taxon>
        <taxon>Streptophyta</taxon>
        <taxon>Embryophyta</taxon>
        <taxon>Tracheophyta</taxon>
        <taxon>Spermatophyta</taxon>
        <taxon>Magnoliopsida</taxon>
        <taxon>eudicotyledons</taxon>
        <taxon>Gunneridae</taxon>
        <taxon>Pentapetalae</taxon>
        <taxon>rosids</taxon>
        <taxon>Vitales</taxon>
        <taxon>Vitaceae</taxon>
        <taxon>Viteae</taxon>
        <taxon>Vitis</taxon>
    </lineage>
</organism>
<keyword evidence="1" id="KW-0812">Transmembrane</keyword>
<reference evidence="2 3" key="1">
    <citation type="journal article" date="2023" name="Hortic Res">
        <title>The complete reference genome for grapevine (Vitis vinifera L.) genetics and breeding.</title>
        <authorList>
            <person name="Shi X."/>
            <person name="Cao S."/>
            <person name="Wang X."/>
            <person name="Huang S."/>
            <person name="Wang Y."/>
            <person name="Liu Z."/>
            <person name="Liu W."/>
            <person name="Leng X."/>
            <person name="Peng Y."/>
            <person name="Wang N."/>
            <person name="Wang Y."/>
            <person name="Ma Z."/>
            <person name="Xu X."/>
            <person name="Zhang F."/>
            <person name="Xue H."/>
            <person name="Zhong H."/>
            <person name="Wang Y."/>
            <person name="Zhang K."/>
            <person name="Velt A."/>
            <person name="Avia K."/>
            <person name="Holtgrawe D."/>
            <person name="Grimplet J."/>
            <person name="Matus J.T."/>
            <person name="Ware D."/>
            <person name="Wu X."/>
            <person name="Wang H."/>
            <person name="Liu C."/>
            <person name="Fang Y."/>
            <person name="Rustenholz C."/>
            <person name="Cheng Z."/>
            <person name="Xiao H."/>
            <person name="Zhou Y."/>
        </authorList>
    </citation>
    <scope>NUCLEOTIDE SEQUENCE [LARGE SCALE GENOMIC DNA]</scope>
    <source>
        <strain evidence="3">cv. Pinot noir / PN40024</strain>
        <tissue evidence="2">Leaf</tissue>
    </source>
</reference>
<dbReference type="Proteomes" id="UP001227230">
    <property type="component" value="Chromosome 3"/>
</dbReference>
<name>A0ABY9BNS2_VITVI</name>